<evidence type="ECO:0000256" key="2">
    <source>
        <dbReference type="ARBA" id="ARBA00022525"/>
    </source>
</evidence>
<keyword evidence="6" id="KW-0325">Glycoprotein</keyword>
<evidence type="ECO:0000256" key="1">
    <source>
        <dbReference type="ARBA" id="ARBA00004613"/>
    </source>
</evidence>
<reference evidence="8 9" key="1">
    <citation type="submission" date="2024-05" db="EMBL/GenBank/DDBJ databases">
        <title>Culex pipiens pipiens assembly and annotation.</title>
        <authorList>
            <person name="Alout H."/>
            <person name="Durand T."/>
        </authorList>
    </citation>
    <scope>NUCLEOTIDE SEQUENCE [LARGE SCALE GENOMIC DNA]</scope>
    <source>
        <strain evidence="8">HA-2024</strain>
        <tissue evidence="8">Whole body</tissue>
    </source>
</reference>
<accession>A0ABD1DYE9</accession>
<dbReference type="SMART" id="SM00186">
    <property type="entry name" value="FBG"/>
    <property type="match status" value="1"/>
</dbReference>
<protein>
    <recommendedName>
        <fullName evidence="7">Fibrinogen C-terminal domain-containing protein</fullName>
    </recommendedName>
</protein>
<keyword evidence="4" id="KW-0175">Coiled coil</keyword>
<gene>
    <name evidence="8" type="ORF">pipiens_005232</name>
</gene>
<evidence type="ECO:0000256" key="6">
    <source>
        <dbReference type="ARBA" id="ARBA00023180"/>
    </source>
</evidence>
<dbReference type="Pfam" id="PF00147">
    <property type="entry name" value="Fibrinogen_C"/>
    <property type="match status" value="2"/>
</dbReference>
<evidence type="ECO:0000313" key="8">
    <source>
        <dbReference type="EMBL" id="KAL1404775.1"/>
    </source>
</evidence>
<keyword evidence="9" id="KW-1185">Reference proteome</keyword>
<feature type="domain" description="Fibrinogen C-terminal" evidence="7">
    <location>
        <begin position="220"/>
        <end position="287"/>
    </location>
</feature>
<evidence type="ECO:0000256" key="5">
    <source>
        <dbReference type="ARBA" id="ARBA00023157"/>
    </source>
</evidence>
<name>A0ABD1DYE9_CULPP</name>
<keyword evidence="3" id="KW-0732">Signal</keyword>
<dbReference type="AlphaFoldDB" id="A0ABD1DYE9"/>
<feature type="domain" description="Fibrinogen C-terminal" evidence="7">
    <location>
        <begin position="9"/>
        <end position="181"/>
    </location>
</feature>
<organism evidence="8 9">
    <name type="scientific">Culex pipiens pipiens</name>
    <name type="common">Northern house mosquito</name>
    <dbReference type="NCBI Taxonomy" id="38569"/>
    <lineage>
        <taxon>Eukaryota</taxon>
        <taxon>Metazoa</taxon>
        <taxon>Ecdysozoa</taxon>
        <taxon>Arthropoda</taxon>
        <taxon>Hexapoda</taxon>
        <taxon>Insecta</taxon>
        <taxon>Pterygota</taxon>
        <taxon>Neoptera</taxon>
        <taxon>Endopterygota</taxon>
        <taxon>Diptera</taxon>
        <taxon>Nematocera</taxon>
        <taxon>Culicoidea</taxon>
        <taxon>Culicidae</taxon>
        <taxon>Culicinae</taxon>
        <taxon>Culicini</taxon>
        <taxon>Culex</taxon>
        <taxon>Culex</taxon>
    </lineage>
</organism>
<dbReference type="SUPFAM" id="SSF56496">
    <property type="entry name" value="Fibrinogen C-terminal domain-like"/>
    <property type="match status" value="2"/>
</dbReference>
<keyword evidence="5" id="KW-1015">Disulfide bond</keyword>
<keyword evidence="2" id="KW-0964">Secreted</keyword>
<dbReference type="PROSITE" id="PS51406">
    <property type="entry name" value="FIBRINOGEN_C_2"/>
    <property type="match status" value="2"/>
</dbReference>
<dbReference type="PANTHER" id="PTHR47221:SF6">
    <property type="entry name" value="FIBRINOGEN ALPHA CHAIN"/>
    <property type="match status" value="1"/>
</dbReference>
<sequence>MLEILQLLHHQVIGIDSCASVPSPGLYKLACERCPKLPTILCANGSLGGGWLVIQQRLDGSVDFNRYWDDYRNGFGTIGRGSEFWLGLEQIHQITANGDYELAVELKGESGLYGFARYSQFRLAGETERYRISALGQYSGTIGDKLSQHRDLPFSTRDRDHDQSGTSCAEYYSGGWWYKSCASCLVQFHVASSRKLSDQYIEIDFDQLQQGQQVSTAITKNPRRYIQSCDEAHTSGVYELRLSTKSVPFTAYCDVESLYGKWLVFEQRVDGSVDFNRSWVQYRDGFGGGWRIDRVLARAGKDSSSHSQWKL</sequence>
<dbReference type="InterPro" id="IPR036056">
    <property type="entry name" value="Fibrinogen-like_C"/>
</dbReference>
<dbReference type="PANTHER" id="PTHR47221">
    <property type="entry name" value="FIBRINOGEN ALPHA CHAIN"/>
    <property type="match status" value="1"/>
</dbReference>
<dbReference type="EMBL" id="JBEHCU010000026">
    <property type="protein sequence ID" value="KAL1404775.1"/>
    <property type="molecule type" value="Genomic_DNA"/>
</dbReference>
<dbReference type="Gene3D" id="3.90.215.10">
    <property type="entry name" value="Gamma Fibrinogen, chain A, domain 1"/>
    <property type="match status" value="2"/>
</dbReference>
<dbReference type="CDD" id="cd00087">
    <property type="entry name" value="FReD"/>
    <property type="match status" value="1"/>
</dbReference>
<dbReference type="InterPro" id="IPR037579">
    <property type="entry name" value="FIB_ANG-like"/>
</dbReference>
<evidence type="ECO:0000256" key="3">
    <source>
        <dbReference type="ARBA" id="ARBA00022729"/>
    </source>
</evidence>
<comment type="caution">
    <text evidence="8">The sequence shown here is derived from an EMBL/GenBank/DDBJ whole genome shotgun (WGS) entry which is preliminary data.</text>
</comment>
<evidence type="ECO:0000259" key="7">
    <source>
        <dbReference type="PROSITE" id="PS51406"/>
    </source>
</evidence>
<comment type="subcellular location">
    <subcellularLocation>
        <location evidence="1">Secreted</location>
    </subcellularLocation>
</comment>
<dbReference type="GO" id="GO:0005576">
    <property type="term" value="C:extracellular region"/>
    <property type="evidence" value="ECO:0007669"/>
    <property type="project" value="UniProtKB-SubCell"/>
</dbReference>
<evidence type="ECO:0000313" key="9">
    <source>
        <dbReference type="Proteomes" id="UP001562425"/>
    </source>
</evidence>
<evidence type="ECO:0000256" key="4">
    <source>
        <dbReference type="ARBA" id="ARBA00023054"/>
    </source>
</evidence>
<dbReference type="InterPro" id="IPR002181">
    <property type="entry name" value="Fibrinogen_a/b/g_C_dom"/>
</dbReference>
<dbReference type="Proteomes" id="UP001562425">
    <property type="component" value="Unassembled WGS sequence"/>
</dbReference>
<proteinExistence type="predicted"/>
<dbReference type="InterPro" id="IPR014716">
    <property type="entry name" value="Fibrinogen_a/b/g_C_1"/>
</dbReference>